<keyword evidence="2 7" id="KW-0732">Signal</keyword>
<dbReference type="PANTHER" id="PTHR12630:SF1">
    <property type="entry name" value="GLUCOSIDASE 2 SUBUNIT BETA"/>
    <property type="match status" value="1"/>
</dbReference>
<evidence type="ECO:0000256" key="3">
    <source>
        <dbReference type="ARBA" id="ARBA00022824"/>
    </source>
</evidence>
<dbReference type="Pfam" id="PF12999">
    <property type="entry name" value="PRKCSH-like"/>
    <property type="match status" value="1"/>
</dbReference>
<evidence type="ECO:0000313" key="10">
    <source>
        <dbReference type="Proteomes" id="UP000241890"/>
    </source>
</evidence>
<feature type="signal peptide" evidence="7">
    <location>
        <begin position="1"/>
        <end position="21"/>
    </location>
</feature>
<dbReference type="InterPro" id="IPR036607">
    <property type="entry name" value="PRKCSH"/>
</dbReference>
<dbReference type="Pfam" id="PF13015">
    <property type="entry name" value="PRKCSH_1"/>
    <property type="match status" value="1"/>
</dbReference>
<gene>
    <name evidence="9" type="ORF">FCC1311_058372</name>
</gene>
<dbReference type="PROSITE" id="PS51914">
    <property type="entry name" value="MRH"/>
    <property type="match status" value="1"/>
</dbReference>
<feature type="coiled-coil region" evidence="5">
    <location>
        <begin position="385"/>
        <end position="412"/>
    </location>
</feature>
<evidence type="ECO:0000256" key="6">
    <source>
        <dbReference type="SAM" id="MobiDB-lite"/>
    </source>
</evidence>
<dbReference type="Proteomes" id="UP000241890">
    <property type="component" value="Unassembled WGS sequence"/>
</dbReference>
<dbReference type="InterPro" id="IPR039794">
    <property type="entry name" value="Gtb1-like"/>
</dbReference>
<feature type="domain" description="MRH" evidence="8">
    <location>
        <begin position="428"/>
        <end position="519"/>
    </location>
</feature>
<evidence type="ECO:0000256" key="7">
    <source>
        <dbReference type="SAM" id="SignalP"/>
    </source>
</evidence>
<dbReference type="InterPro" id="IPR044865">
    <property type="entry name" value="MRH_dom"/>
</dbReference>
<dbReference type="GO" id="GO:0017177">
    <property type="term" value="C:glucosidase II complex"/>
    <property type="evidence" value="ECO:0007669"/>
    <property type="project" value="TreeGrafter"/>
</dbReference>
<protein>
    <recommendedName>
        <fullName evidence="1">Glucosidase 2 subunit beta</fullName>
    </recommendedName>
</protein>
<sequence length="519" mass="56619">MRARLLAAAAFAAAAAPAAQGGWLFGGGSAAADVELSAEDVGKLAALEEELGAGGDDFGGRSEIRGVPERDADKYAGLRFSCDGGSRELAVEAVNDDFCDCNDGSDEPGTSACSMVNLASFFCANEGYKGLVLPTARVFDGICDCCDGSDEAPGKCPDTCQEDGASYRADMARLSKVREAGLAKKAEYIAQAQGIDEEMSETDERLKELARDLKGTQTELDEAQALVSRLEEEAAAARKLLQRKLRAKRVAALHLDTFTREQLELLLVDVVVEGGTPETLVTLVQEALDDPLTPRAAEVAVDGSIDPDAATARTAEWIYENDAQEVDLDLEDHYADAYAETLDDEDEDEDEGEGEGEGENDEDVDVEDLTNAKDAGRETDSTFSLETAKSRVRELERNVRRLEKEESKLKEKAPQDYGSQNQWYAIRDKCFSSTADKYKYEICMYKQAKQDKVNLGEWSGFLEGSNDRTFKFTKGQRCWNGPERSLTVHATCGPEERIIDVREPSTCEYVMTFTSPAAC</sequence>
<keyword evidence="10" id="KW-1185">Reference proteome</keyword>
<keyword evidence="3" id="KW-0256">Endoplasmic reticulum</keyword>
<dbReference type="AlphaFoldDB" id="A0A2R5GFA3"/>
<dbReference type="OrthoDB" id="28322at2759"/>
<organism evidence="9 10">
    <name type="scientific">Hondaea fermentalgiana</name>
    <dbReference type="NCBI Taxonomy" id="2315210"/>
    <lineage>
        <taxon>Eukaryota</taxon>
        <taxon>Sar</taxon>
        <taxon>Stramenopiles</taxon>
        <taxon>Bigyra</taxon>
        <taxon>Labyrinthulomycetes</taxon>
        <taxon>Thraustochytrida</taxon>
        <taxon>Thraustochytriidae</taxon>
        <taxon>Hondaea</taxon>
    </lineage>
</organism>
<dbReference type="PANTHER" id="PTHR12630">
    <property type="entry name" value="N-LINKED OLIGOSACCHARIDE PROCESSING"/>
    <property type="match status" value="1"/>
</dbReference>
<evidence type="ECO:0000256" key="1">
    <source>
        <dbReference type="ARBA" id="ARBA00022387"/>
    </source>
</evidence>
<evidence type="ECO:0000313" key="9">
    <source>
        <dbReference type="EMBL" id="GBG29616.1"/>
    </source>
</evidence>
<comment type="caution">
    <text evidence="9">The sequence shown here is derived from an EMBL/GenBank/DDBJ whole genome shotgun (WGS) entry which is preliminary data.</text>
</comment>
<feature type="chain" id="PRO_5015322573" description="Glucosidase 2 subunit beta" evidence="7">
    <location>
        <begin position="22"/>
        <end position="519"/>
    </location>
</feature>
<feature type="region of interest" description="Disordered" evidence="6">
    <location>
        <begin position="340"/>
        <end position="366"/>
    </location>
</feature>
<reference evidence="9 10" key="1">
    <citation type="submission" date="2017-12" db="EMBL/GenBank/DDBJ databases">
        <title>Sequencing, de novo assembly and annotation of complete genome of a new Thraustochytrid species, strain FCC1311.</title>
        <authorList>
            <person name="Sedici K."/>
            <person name="Godart F."/>
            <person name="Aiese Cigliano R."/>
            <person name="Sanseverino W."/>
            <person name="Barakat M."/>
            <person name="Ortet P."/>
            <person name="Marechal E."/>
            <person name="Cagnac O."/>
            <person name="Amato A."/>
        </authorList>
    </citation>
    <scope>NUCLEOTIDE SEQUENCE [LARGE SCALE GENOMIC DNA]</scope>
</reference>
<dbReference type="SUPFAM" id="SSF50911">
    <property type="entry name" value="Mannose 6-phosphate receptor domain"/>
    <property type="match status" value="1"/>
</dbReference>
<evidence type="ECO:0000256" key="5">
    <source>
        <dbReference type="SAM" id="Coils"/>
    </source>
</evidence>
<feature type="compositionally biased region" description="Acidic residues" evidence="6">
    <location>
        <begin position="341"/>
        <end position="366"/>
    </location>
</feature>
<dbReference type="EMBL" id="BEYU01000061">
    <property type="protein sequence ID" value="GBG29616.1"/>
    <property type="molecule type" value="Genomic_DNA"/>
</dbReference>
<dbReference type="GO" id="GO:0006491">
    <property type="term" value="P:N-glycan processing"/>
    <property type="evidence" value="ECO:0007669"/>
    <property type="project" value="TreeGrafter"/>
</dbReference>
<dbReference type="InterPro" id="IPR009011">
    <property type="entry name" value="Man6P_isomerase_rcpt-bd_dom_sf"/>
</dbReference>
<evidence type="ECO:0000256" key="2">
    <source>
        <dbReference type="ARBA" id="ARBA00022729"/>
    </source>
</evidence>
<keyword evidence="4" id="KW-1015">Disulfide bond</keyword>
<feature type="coiled-coil region" evidence="5">
    <location>
        <begin position="192"/>
        <end position="247"/>
    </location>
</feature>
<keyword evidence="5" id="KW-0175">Coiled coil</keyword>
<dbReference type="InterPro" id="IPR028146">
    <property type="entry name" value="PRKCSH_N"/>
</dbReference>
<name>A0A2R5GFA3_9STRA</name>
<proteinExistence type="predicted"/>
<dbReference type="InParanoid" id="A0A2R5GFA3"/>
<evidence type="ECO:0000259" key="8">
    <source>
        <dbReference type="PROSITE" id="PS51914"/>
    </source>
</evidence>
<accession>A0A2R5GFA3</accession>
<evidence type="ECO:0000256" key="4">
    <source>
        <dbReference type="ARBA" id="ARBA00023157"/>
    </source>
</evidence>
<dbReference type="Gene3D" id="2.70.130.10">
    <property type="entry name" value="Mannose-6-phosphate receptor binding domain"/>
    <property type="match status" value="1"/>
</dbReference>